<comment type="caution">
    <text evidence="1">The sequence shown here is derived from an EMBL/GenBank/DDBJ whole genome shotgun (WGS) entry which is preliminary data.</text>
</comment>
<gene>
    <name evidence="1" type="ORF">VO63_19855</name>
</gene>
<accession>A0A2P2GKL8</accession>
<evidence type="ECO:0000313" key="2">
    <source>
        <dbReference type="Proteomes" id="UP000265325"/>
    </source>
</evidence>
<organism evidence="1 2">
    <name type="scientific">Streptomyces showdoensis</name>
    <dbReference type="NCBI Taxonomy" id="68268"/>
    <lineage>
        <taxon>Bacteria</taxon>
        <taxon>Bacillati</taxon>
        <taxon>Actinomycetota</taxon>
        <taxon>Actinomycetes</taxon>
        <taxon>Kitasatosporales</taxon>
        <taxon>Streptomycetaceae</taxon>
        <taxon>Streptomyces</taxon>
    </lineage>
</organism>
<name>A0A2P2GKL8_STREW</name>
<evidence type="ECO:0000313" key="1">
    <source>
        <dbReference type="EMBL" id="KKZ72047.1"/>
    </source>
</evidence>
<dbReference type="RefSeq" id="WP_046909209.1">
    <property type="nucleotide sequence ID" value="NZ_BAAAXG010000009.1"/>
</dbReference>
<dbReference type="OrthoDB" id="3542740at2"/>
<dbReference type="AlphaFoldDB" id="A0A2P2GKL8"/>
<protein>
    <submittedName>
        <fullName evidence="1">Uncharacterized protein</fullName>
    </submittedName>
</protein>
<proteinExistence type="predicted"/>
<dbReference type="EMBL" id="LAQS01000030">
    <property type="protein sequence ID" value="KKZ72047.1"/>
    <property type="molecule type" value="Genomic_DNA"/>
</dbReference>
<reference evidence="1 2" key="1">
    <citation type="submission" date="2015-05" db="EMBL/GenBank/DDBJ databases">
        <title>Draft Genome assembly of Streptomyces showdoensis.</title>
        <authorList>
            <person name="Thapa K.K."/>
            <person name="Metsa-Ketela M."/>
        </authorList>
    </citation>
    <scope>NUCLEOTIDE SEQUENCE [LARGE SCALE GENOMIC DNA]</scope>
    <source>
        <strain evidence="1 2">ATCC 15227</strain>
    </source>
</reference>
<keyword evidence="2" id="KW-1185">Reference proteome</keyword>
<sequence>MYTNFAPNPADAVPEEIRIQRRHLESGRRVLSTNHIVAIPAGRYQGVGGAVIEADLQVKFSRKRKHGSFTEMQDGVAIAALVRCAGNGCADQEHQVPATDAVPLSADADEASAAALAPLAAARKWAQQHAETCRALPYNGR</sequence>
<dbReference type="Proteomes" id="UP000265325">
    <property type="component" value="Unassembled WGS sequence"/>
</dbReference>